<organism evidence="5 6">
    <name type="scientific">Mycobacterium sherrisii</name>
    <dbReference type="NCBI Taxonomy" id="243061"/>
    <lineage>
        <taxon>Bacteria</taxon>
        <taxon>Bacillati</taxon>
        <taxon>Actinomycetota</taxon>
        <taxon>Actinomycetes</taxon>
        <taxon>Mycobacteriales</taxon>
        <taxon>Mycobacteriaceae</taxon>
        <taxon>Mycobacterium</taxon>
        <taxon>Mycobacterium simiae complex</taxon>
    </lineage>
</organism>
<dbReference type="SMART" id="SM00895">
    <property type="entry name" value="FCD"/>
    <property type="match status" value="1"/>
</dbReference>
<dbReference type="InterPro" id="IPR036390">
    <property type="entry name" value="WH_DNA-bd_sf"/>
</dbReference>
<dbReference type="SUPFAM" id="SSF48008">
    <property type="entry name" value="GntR ligand-binding domain-like"/>
    <property type="match status" value="1"/>
</dbReference>
<keyword evidence="1" id="KW-0805">Transcription regulation</keyword>
<dbReference type="SMART" id="SM00345">
    <property type="entry name" value="HTH_GNTR"/>
    <property type="match status" value="1"/>
</dbReference>
<reference evidence="6" key="1">
    <citation type="submission" date="2016-09" db="EMBL/GenBank/DDBJ databases">
        <authorList>
            <person name="Greninger A.L."/>
            <person name="Jerome K.R."/>
            <person name="Mcnair B."/>
            <person name="Wallis C."/>
            <person name="Fang F."/>
        </authorList>
    </citation>
    <scope>NUCLEOTIDE SEQUENCE [LARGE SCALE GENOMIC DNA]</scope>
    <source>
        <strain evidence="6">BC1_M4</strain>
    </source>
</reference>
<dbReference type="OrthoDB" id="3186208at2"/>
<dbReference type="InterPro" id="IPR036388">
    <property type="entry name" value="WH-like_DNA-bd_sf"/>
</dbReference>
<protein>
    <recommendedName>
        <fullName evidence="4">HTH gntR-type domain-containing protein</fullName>
    </recommendedName>
</protein>
<accession>A0A1E3SQK4</accession>
<dbReference type="InterPro" id="IPR011711">
    <property type="entry name" value="GntR_C"/>
</dbReference>
<dbReference type="SUPFAM" id="SSF46785">
    <property type="entry name" value="Winged helix' DNA-binding domain"/>
    <property type="match status" value="1"/>
</dbReference>
<dbReference type="PROSITE" id="PS50949">
    <property type="entry name" value="HTH_GNTR"/>
    <property type="match status" value="1"/>
</dbReference>
<evidence type="ECO:0000313" key="6">
    <source>
        <dbReference type="Proteomes" id="UP000094224"/>
    </source>
</evidence>
<dbReference type="GO" id="GO:0003677">
    <property type="term" value="F:DNA binding"/>
    <property type="evidence" value="ECO:0007669"/>
    <property type="project" value="UniProtKB-KW"/>
</dbReference>
<comment type="caution">
    <text evidence="5">The sequence shown here is derived from an EMBL/GenBank/DDBJ whole genome shotgun (WGS) entry which is preliminary data.</text>
</comment>
<sequence length="215" mass="23866">MELALDGGGTSAAHRAYDYVKSAVIKGHFPTGSLISEGMVCEQLSLSRTPVHEAFLRLAAENWLQLLSRKGAVVRPMAPRESEDVLEMREAIESSAAERVIREERTAELLPLLSDLLETQAAAIEGDDVDGFIVADDAFHSAVVEASGNRIAVDFMARLRDRQQRLRHQLIRIRPSQLELALREHRQLVAALSRGDATRYASVLHQHVFSHRGVL</sequence>
<dbReference type="GO" id="GO:0003700">
    <property type="term" value="F:DNA-binding transcription factor activity"/>
    <property type="evidence" value="ECO:0007669"/>
    <property type="project" value="InterPro"/>
</dbReference>
<dbReference type="Proteomes" id="UP000094224">
    <property type="component" value="Unassembled WGS sequence"/>
</dbReference>
<feature type="domain" description="HTH gntR-type" evidence="4">
    <location>
        <begin position="10"/>
        <end position="77"/>
    </location>
</feature>
<dbReference type="PANTHER" id="PTHR43537:SF24">
    <property type="entry name" value="GLUCONATE OPERON TRANSCRIPTIONAL REPRESSOR"/>
    <property type="match status" value="1"/>
</dbReference>
<evidence type="ECO:0000256" key="3">
    <source>
        <dbReference type="ARBA" id="ARBA00023163"/>
    </source>
</evidence>
<proteinExistence type="predicted"/>
<dbReference type="Gene3D" id="1.20.120.530">
    <property type="entry name" value="GntR ligand-binding domain-like"/>
    <property type="match status" value="1"/>
</dbReference>
<dbReference type="AlphaFoldDB" id="A0A1E3SQK4"/>
<name>A0A1E3SQK4_9MYCO</name>
<gene>
    <name evidence="5" type="ORF">BHQ21_17385</name>
</gene>
<evidence type="ECO:0000256" key="1">
    <source>
        <dbReference type="ARBA" id="ARBA00023015"/>
    </source>
</evidence>
<keyword evidence="2" id="KW-0238">DNA-binding</keyword>
<dbReference type="EMBL" id="MIHC01000031">
    <property type="protein sequence ID" value="ODR04465.1"/>
    <property type="molecule type" value="Genomic_DNA"/>
</dbReference>
<dbReference type="InterPro" id="IPR008920">
    <property type="entry name" value="TF_FadR/GntR_C"/>
</dbReference>
<dbReference type="RefSeq" id="WP_069401536.1">
    <property type="nucleotide sequence ID" value="NZ_JACKTB010000110.1"/>
</dbReference>
<dbReference type="Pfam" id="PF07729">
    <property type="entry name" value="FCD"/>
    <property type="match status" value="1"/>
</dbReference>
<keyword evidence="3" id="KW-0804">Transcription</keyword>
<dbReference type="Pfam" id="PF00392">
    <property type="entry name" value="GntR"/>
    <property type="match status" value="1"/>
</dbReference>
<dbReference type="STRING" id="243061.AWC25_04510"/>
<dbReference type="Gene3D" id="1.10.10.10">
    <property type="entry name" value="Winged helix-like DNA-binding domain superfamily/Winged helix DNA-binding domain"/>
    <property type="match status" value="1"/>
</dbReference>
<evidence type="ECO:0000259" key="4">
    <source>
        <dbReference type="PROSITE" id="PS50949"/>
    </source>
</evidence>
<evidence type="ECO:0000313" key="5">
    <source>
        <dbReference type="EMBL" id="ODR04465.1"/>
    </source>
</evidence>
<dbReference type="InterPro" id="IPR000524">
    <property type="entry name" value="Tscrpt_reg_HTH_GntR"/>
</dbReference>
<dbReference type="PANTHER" id="PTHR43537">
    <property type="entry name" value="TRANSCRIPTIONAL REGULATOR, GNTR FAMILY"/>
    <property type="match status" value="1"/>
</dbReference>
<evidence type="ECO:0000256" key="2">
    <source>
        <dbReference type="ARBA" id="ARBA00023125"/>
    </source>
</evidence>
<keyword evidence="6" id="KW-1185">Reference proteome</keyword>